<dbReference type="GO" id="GO:0000976">
    <property type="term" value="F:transcription cis-regulatory region binding"/>
    <property type="evidence" value="ECO:0007669"/>
    <property type="project" value="TreeGrafter"/>
</dbReference>
<reference evidence="6" key="1">
    <citation type="submission" date="2016-10" db="EMBL/GenBank/DDBJ databases">
        <authorList>
            <person name="Varghese N."/>
            <person name="Submissions S."/>
        </authorList>
    </citation>
    <scope>NUCLEOTIDE SEQUENCE [LARGE SCALE GENOMIC DNA]</scope>
    <source>
        <strain evidence="6">DSM 16477</strain>
    </source>
</reference>
<keyword evidence="6" id="KW-1185">Reference proteome</keyword>
<name>A0A1G7ZSG8_9RHOB</name>
<dbReference type="PRINTS" id="PR00455">
    <property type="entry name" value="HTHTETR"/>
</dbReference>
<sequence>MTQVDDLPEDILRMPPSKKGARRKSDIIDAALRLIGKEGLQGVSMRTVAAEASVPLGTATYYFSDKEDLIEAAFVRHSQRETARVVGTIARLGGNLTAAEIANRLADYIIQGLTEYRTQLITEHHFLNESARRTKLQRASAAWLQSLQAHLEATVTAMASTSPKTDARLILAVLAGLEVDSLSAPLEPANERAIRATLKRLFVSLSLVWAEETTSQ</sequence>
<dbReference type="InterPro" id="IPR041583">
    <property type="entry name" value="TetR_C_31"/>
</dbReference>
<dbReference type="InterPro" id="IPR050109">
    <property type="entry name" value="HTH-type_TetR-like_transc_reg"/>
</dbReference>
<dbReference type="GO" id="GO:0003700">
    <property type="term" value="F:DNA-binding transcription factor activity"/>
    <property type="evidence" value="ECO:0007669"/>
    <property type="project" value="TreeGrafter"/>
</dbReference>
<dbReference type="InterPro" id="IPR001647">
    <property type="entry name" value="HTH_TetR"/>
</dbReference>
<dbReference type="Pfam" id="PF17940">
    <property type="entry name" value="TetR_C_31"/>
    <property type="match status" value="1"/>
</dbReference>
<organism evidence="5 6">
    <name type="scientific">Sulfitobacter delicatus</name>
    <dbReference type="NCBI Taxonomy" id="218672"/>
    <lineage>
        <taxon>Bacteria</taxon>
        <taxon>Pseudomonadati</taxon>
        <taxon>Pseudomonadota</taxon>
        <taxon>Alphaproteobacteria</taxon>
        <taxon>Rhodobacterales</taxon>
        <taxon>Roseobacteraceae</taxon>
        <taxon>Sulfitobacter</taxon>
    </lineage>
</organism>
<evidence type="ECO:0000256" key="2">
    <source>
        <dbReference type="PROSITE-ProRule" id="PRU00335"/>
    </source>
</evidence>
<evidence type="ECO:0000313" key="5">
    <source>
        <dbReference type="EMBL" id="SDH11060.1"/>
    </source>
</evidence>
<dbReference type="AlphaFoldDB" id="A0A1G7ZSG8"/>
<evidence type="ECO:0000259" key="4">
    <source>
        <dbReference type="PROSITE" id="PS50977"/>
    </source>
</evidence>
<feature type="domain" description="HTH tetR-type" evidence="4">
    <location>
        <begin position="21"/>
        <end position="81"/>
    </location>
</feature>
<feature type="region of interest" description="Disordered" evidence="3">
    <location>
        <begin position="1"/>
        <end position="22"/>
    </location>
</feature>
<dbReference type="STRING" id="218672.SAMN04489759_1254"/>
<dbReference type="PROSITE" id="PS50977">
    <property type="entry name" value="HTH_TETR_2"/>
    <property type="match status" value="1"/>
</dbReference>
<protein>
    <submittedName>
        <fullName evidence="5">Regulatory protein, tetR family</fullName>
    </submittedName>
</protein>
<proteinExistence type="predicted"/>
<dbReference type="PANTHER" id="PTHR30055:SF231">
    <property type="entry name" value="TRANSCRIPTIONAL REGULATORY PROTEIN (PROBABLY DEOR-FAMILY)-RELATED"/>
    <property type="match status" value="1"/>
</dbReference>
<dbReference type="EMBL" id="FNBP01000025">
    <property type="protein sequence ID" value="SDH11060.1"/>
    <property type="molecule type" value="Genomic_DNA"/>
</dbReference>
<dbReference type="SUPFAM" id="SSF46689">
    <property type="entry name" value="Homeodomain-like"/>
    <property type="match status" value="1"/>
</dbReference>
<keyword evidence="1 2" id="KW-0238">DNA-binding</keyword>
<dbReference type="RefSeq" id="WP_167356478.1">
    <property type="nucleotide sequence ID" value="NZ_FNBP01000025.1"/>
</dbReference>
<dbReference type="Gene3D" id="1.10.357.10">
    <property type="entry name" value="Tetracycline Repressor, domain 2"/>
    <property type="match status" value="1"/>
</dbReference>
<dbReference type="InterPro" id="IPR009057">
    <property type="entry name" value="Homeodomain-like_sf"/>
</dbReference>
<evidence type="ECO:0000256" key="1">
    <source>
        <dbReference type="ARBA" id="ARBA00023125"/>
    </source>
</evidence>
<dbReference type="Proteomes" id="UP000199399">
    <property type="component" value="Unassembled WGS sequence"/>
</dbReference>
<dbReference type="Pfam" id="PF00440">
    <property type="entry name" value="TetR_N"/>
    <property type="match status" value="1"/>
</dbReference>
<gene>
    <name evidence="5" type="ORF">SAMN04489759_1254</name>
</gene>
<evidence type="ECO:0000256" key="3">
    <source>
        <dbReference type="SAM" id="MobiDB-lite"/>
    </source>
</evidence>
<accession>A0A1G7ZSG8</accession>
<feature type="DNA-binding region" description="H-T-H motif" evidence="2">
    <location>
        <begin position="44"/>
        <end position="63"/>
    </location>
</feature>
<evidence type="ECO:0000313" key="6">
    <source>
        <dbReference type="Proteomes" id="UP000199399"/>
    </source>
</evidence>
<dbReference type="PANTHER" id="PTHR30055">
    <property type="entry name" value="HTH-TYPE TRANSCRIPTIONAL REGULATOR RUTR"/>
    <property type="match status" value="1"/>
</dbReference>